<dbReference type="RefSeq" id="WP_148648736.1">
    <property type="nucleotide sequence ID" value="NZ_CP011131.1"/>
</dbReference>
<gene>
    <name evidence="2" type="ORF">MOV92_04050</name>
</gene>
<dbReference type="EMBL" id="CP093547">
    <property type="protein sequence ID" value="UNP30455.1"/>
    <property type="molecule type" value="Genomic_DNA"/>
</dbReference>
<evidence type="ECO:0000256" key="1">
    <source>
        <dbReference type="SAM" id="MobiDB-lite"/>
    </source>
</evidence>
<evidence type="ECO:0000313" key="3">
    <source>
        <dbReference type="Proteomes" id="UP000829194"/>
    </source>
</evidence>
<feature type="region of interest" description="Disordered" evidence="1">
    <location>
        <begin position="160"/>
        <end position="189"/>
    </location>
</feature>
<reference evidence="2 3" key="1">
    <citation type="submission" date="2022-03" db="EMBL/GenBank/DDBJ databases">
        <title>Complete genome sequence of Lysobacter capsici VKM B-2533 and Lysobacter gummosus 10.1.1, promising sources of lytic agents.</title>
        <authorList>
            <person name="Tarlachkov S.V."/>
            <person name="Kudryakova I.V."/>
            <person name="Afoshin A.S."/>
            <person name="Leontyevskaya E.A."/>
            <person name="Leontyevskaya N.V."/>
        </authorList>
    </citation>
    <scope>NUCLEOTIDE SEQUENCE [LARGE SCALE GENOMIC DNA]</scope>
    <source>
        <strain evidence="2 3">10.1.1</strain>
    </source>
</reference>
<evidence type="ECO:0000313" key="2">
    <source>
        <dbReference type="EMBL" id="UNP30455.1"/>
    </source>
</evidence>
<accession>A0ABY3XFP4</accession>
<keyword evidence="3" id="KW-1185">Reference proteome</keyword>
<sequence length="189" mass="19612">MILAAARPSPHASATGGHVKRVNKQFITATIAPLLALAGCVTYQPPTAEGSATLSIRNPSDTMRLYPRTFVDGRTCSGGRMVGMSGLGFGMGPRGDAESKIDAGKEFTLSLLGQIAYGYPNRTISSCTAFATFVPQAGQRYVTELASGSGGCRVEVFVDQGGSTPLQPEPSLRSRRPAGSGDKGGCLPD</sequence>
<dbReference type="Proteomes" id="UP000829194">
    <property type="component" value="Chromosome"/>
</dbReference>
<proteinExistence type="predicted"/>
<protein>
    <recommendedName>
        <fullName evidence="4">Lipoprotein</fullName>
    </recommendedName>
</protein>
<organism evidence="2 3">
    <name type="scientific">Lysobacter gummosus</name>
    <dbReference type="NCBI Taxonomy" id="262324"/>
    <lineage>
        <taxon>Bacteria</taxon>
        <taxon>Pseudomonadati</taxon>
        <taxon>Pseudomonadota</taxon>
        <taxon>Gammaproteobacteria</taxon>
        <taxon>Lysobacterales</taxon>
        <taxon>Lysobacteraceae</taxon>
        <taxon>Lysobacter</taxon>
    </lineage>
</organism>
<evidence type="ECO:0008006" key="4">
    <source>
        <dbReference type="Google" id="ProtNLM"/>
    </source>
</evidence>
<name>A0ABY3XFP4_9GAMM</name>